<reference evidence="2" key="1">
    <citation type="submission" date="2020-02" db="EMBL/GenBank/DDBJ databases">
        <authorList>
            <person name="Meier V. D."/>
        </authorList>
    </citation>
    <scope>NUCLEOTIDE SEQUENCE</scope>
    <source>
        <strain evidence="2">AVDCRST_MAG47</strain>
    </source>
</reference>
<dbReference type="EMBL" id="CADCUK010000033">
    <property type="protein sequence ID" value="CAA9364854.1"/>
    <property type="molecule type" value="Genomic_DNA"/>
</dbReference>
<evidence type="ECO:0000313" key="2">
    <source>
        <dbReference type="EMBL" id="CAA9364854.1"/>
    </source>
</evidence>
<feature type="compositionally biased region" description="Low complexity" evidence="1">
    <location>
        <begin position="7"/>
        <end position="34"/>
    </location>
</feature>
<feature type="non-terminal residue" evidence="2">
    <location>
        <position position="34"/>
    </location>
</feature>
<name>A0A6J4MP06_9ACTN</name>
<organism evidence="2">
    <name type="scientific">uncultured Nocardioidaceae bacterium</name>
    <dbReference type="NCBI Taxonomy" id="253824"/>
    <lineage>
        <taxon>Bacteria</taxon>
        <taxon>Bacillati</taxon>
        <taxon>Actinomycetota</taxon>
        <taxon>Actinomycetes</taxon>
        <taxon>Propionibacteriales</taxon>
        <taxon>Nocardioidaceae</taxon>
        <taxon>environmental samples</taxon>
    </lineage>
</organism>
<gene>
    <name evidence="2" type="ORF">AVDCRST_MAG47-484</name>
</gene>
<protein>
    <submittedName>
        <fullName evidence="2">Uncharacterized protein</fullName>
    </submittedName>
</protein>
<proteinExistence type="predicted"/>
<feature type="non-terminal residue" evidence="2">
    <location>
        <position position="1"/>
    </location>
</feature>
<sequence length="34" mass="3976">WQRSRPRGWQPSRPSSGRPRARTAPTSRTAVWSR</sequence>
<evidence type="ECO:0000256" key="1">
    <source>
        <dbReference type="SAM" id="MobiDB-lite"/>
    </source>
</evidence>
<accession>A0A6J4MP06</accession>
<feature type="region of interest" description="Disordered" evidence="1">
    <location>
        <begin position="1"/>
        <end position="34"/>
    </location>
</feature>
<dbReference type="AlphaFoldDB" id="A0A6J4MP06"/>